<evidence type="ECO:0000259" key="1">
    <source>
        <dbReference type="PROSITE" id="PS50222"/>
    </source>
</evidence>
<dbReference type="AlphaFoldDB" id="A0A9Q1FM97"/>
<feature type="domain" description="EF-hand" evidence="1">
    <location>
        <begin position="1"/>
        <end position="28"/>
    </location>
</feature>
<accession>A0A9Q1FM97</accession>
<comment type="caution">
    <text evidence="2">The sequence shown here is derived from an EMBL/GenBank/DDBJ whole genome shotgun (WGS) entry which is preliminary data.</text>
</comment>
<reference evidence="2" key="1">
    <citation type="journal article" date="2023" name="Science">
        <title>Genome structures resolve the early diversification of teleost fishes.</title>
        <authorList>
            <person name="Parey E."/>
            <person name="Louis A."/>
            <person name="Montfort J."/>
            <person name="Bouchez O."/>
            <person name="Roques C."/>
            <person name="Iampietro C."/>
            <person name="Lluch J."/>
            <person name="Castinel A."/>
            <person name="Donnadieu C."/>
            <person name="Desvignes T."/>
            <person name="Floi Bucao C."/>
            <person name="Jouanno E."/>
            <person name="Wen M."/>
            <person name="Mejri S."/>
            <person name="Dirks R."/>
            <person name="Jansen H."/>
            <person name="Henkel C."/>
            <person name="Chen W.J."/>
            <person name="Zahm M."/>
            <person name="Cabau C."/>
            <person name="Klopp C."/>
            <person name="Thompson A.W."/>
            <person name="Robinson-Rechavi M."/>
            <person name="Braasch I."/>
            <person name="Lecointre G."/>
            <person name="Bobe J."/>
            <person name="Postlethwait J.H."/>
            <person name="Berthelot C."/>
            <person name="Roest Crollius H."/>
            <person name="Guiguen Y."/>
        </authorList>
    </citation>
    <scope>NUCLEOTIDE SEQUENCE</scope>
    <source>
        <strain evidence="2">WJC10195</strain>
    </source>
</reference>
<dbReference type="Proteomes" id="UP001152622">
    <property type="component" value="Chromosome 5"/>
</dbReference>
<organism evidence="2 3">
    <name type="scientific">Synaphobranchus kaupii</name>
    <name type="common">Kaup's arrowtooth eel</name>
    <dbReference type="NCBI Taxonomy" id="118154"/>
    <lineage>
        <taxon>Eukaryota</taxon>
        <taxon>Metazoa</taxon>
        <taxon>Chordata</taxon>
        <taxon>Craniata</taxon>
        <taxon>Vertebrata</taxon>
        <taxon>Euteleostomi</taxon>
        <taxon>Actinopterygii</taxon>
        <taxon>Neopterygii</taxon>
        <taxon>Teleostei</taxon>
        <taxon>Anguilliformes</taxon>
        <taxon>Synaphobranchidae</taxon>
        <taxon>Synaphobranchus</taxon>
    </lineage>
</organism>
<gene>
    <name evidence="2" type="ORF">SKAU_G00179910</name>
</gene>
<protein>
    <recommendedName>
        <fullName evidence="1">EF-hand domain-containing protein</fullName>
    </recommendedName>
</protein>
<evidence type="ECO:0000313" key="2">
    <source>
        <dbReference type="EMBL" id="KAJ8361466.1"/>
    </source>
</evidence>
<dbReference type="InterPro" id="IPR002048">
    <property type="entry name" value="EF_hand_dom"/>
</dbReference>
<keyword evidence="3" id="KW-1185">Reference proteome</keyword>
<proteinExistence type="predicted"/>
<name>A0A9Q1FM97_SYNKA</name>
<sequence>MFKTLDRDASGKIDLNLLQSLYLRRTTSRWSRIADRGLFGSRSLQLGEWASLLHVCDASLGCSTGIVAA</sequence>
<dbReference type="GO" id="GO:0005509">
    <property type="term" value="F:calcium ion binding"/>
    <property type="evidence" value="ECO:0007669"/>
    <property type="project" value="InterPro"/>
</dbReference>
<dbReference type="EMBL" id="JAINUF010000005">
    <property type="protein sequence ID" value="KAJ8361466.1"/>
    <property type="molecule type" value="Genomic_DNA"/>
</dbReference>
<evidence type="ECO:0000313" key="3">
    <source>
        <dbReference type="Proteomes" id="UP001152622"/>
    </source>
</evidence>
<dbReference type="PROSITE" id="PS50222">
    <property type="entry name" value="EF_HAND_2"/>
    <property type="match status" value="1"/>
</dbReference>